<comment type="subcellular location">
    <subcellularLocation>
        <location evidence="1">Cell membrane</location>
        <topology evidence="1">Multi-pass membrane protein</topology>
    </subcellularLocation>
</comment>
<dbReference type="InterPro" id="IPR011701">
    <property type="entry name" value="MFS"/>
</dbReference>
<evidence type="ECO:0000256" key="3">
    <source>
        <dbReference type="ARBA" id="ARBA00022475"/>
    </source>
</evidence>
<comment type="caution">
    <text evidence="10">The sequence shown here is derived from an EMBL/GenBank/DDBJ whole genome shotgun (WGS) entry which is preliminary data.</text>
</comment>
<dbReference type="SUPFAM" id="SSF103473">
    <property type="entry name" value="MFS general substrate transporter"/>
    <property type="match status" value="1"/>
</dbReference>
<feature type="transmembrane region" description="Helical" evidence="8">
    <location>
        <begin position="249"/>
        <end position="269"/>
    </location>
</feature>
<keyword evidence="11" id="KW-1185">Reference proteome</keyword>
<keyword evidence="7 8" id="KW-0472">Membrane</keyword>
<feature type="transmembrane region" description="Helical" evidence="8">
    <location>
        <begin position="66"/>
        <end position="84"/>
    </location>
</feature>
<protein>
    <submittedName>
        <fullName evidence="10">MFS transporter</fullName>
    </submittedName>
</protein>
<gene>
    <name evidence="10" type="ORF">ACFFGX_19060</name>
</gene>
<dbReference type="Pfam" id="PF07690">
    <property type="entry name" value="MFS_1"/>
    <property type="match status" value="1"/>
</dbReference>
<evidence type="ECO:0000256" key="4">
    <source>
        <dbReference type="ARBA" id="ARBA00022692"/>
    </source>
</evidence>
<feature type="transmembrane region" description="Helical" evidence="8">
    <location>
        <begin position="195"/>
        <end position="214"/>
    </location>
</feature>
<name>A0ABV6SPU3_AZOPA</name>
<keyword evidence="4 8" id="KW-0812">Transmembrane</keyword>
<dbReference type="InterPro" id="IPR020846">
    <property type="entry name" value="MFS_dom"/>
</dbReference>
<feature type="transmembrane region" description="Helical" evidence="8">
    <location>
        <begin position="341"/>
        <end position="362"/>
    </location>
</feature>
<keyword evidence="2" id="KW-0813">Transport</keyword>
<accession>A0ABV6SPU3</accession>
<proteinExistence type="predicted"/>
<keyword evidence="6 8" id="KW-1133">Transmembrane helix</keyword>
<dbReference type="EMBL" id="JBHLSS010000123">
    <property type="protein sequence ID" value="MFC0711552.1"/>
    <property type="molecule type" value="Genomic_DNA"/>
</dbReference>
<sequence length="436" mass="46291">MSAEHSSSAPVARPLTRSDLKTLSLSALGGALEFYDFIIFVFFATVVGKLFFPAEMPDWLRQLQTFGIFAAGYLARPLGGIVMAHFGDLLGRKRMFTLSIFMMAVPTLCMGLLPTYTQIGVWAPLALLTLRVVQGAAIGGEVPGAWVFVAEHAPQRHIGFACSTLTAGLTAGILLGSLTANAINRAFSAEELTDWAWRIPFLIGGAFGLVSVYLRRWLHETPVFAELQLRQSLAAELPLKAVVREHRPAVLLSMLLTWVLSAGIVVIILMTPTLLQTLHGFAAEEALRANGLAILGLTLGCVLAGLAADRFGAGPTFVCGGLLLLASSSMFYASLAGHRDLMLPLYALAGLCVGSIGAIPMVMVKAFPAAVRFSGLSFSYNLAYAICGGLTPILVSLLLKWSPLGPAYYVGALCLLFILIGAGLWRRGAPALAPAG</sequence>
<evidence type="ECO:0000256" key="2">
    <source>
        <dbReference type="ARBA" id="ARBA00022448"/>
    </source>
</evidence>
<evidence type="ECO:0000256" key="8">
    <source>
        <dbReference type="SAM" id="Phobius"/>
    </source>
</evidence>
<evidence type="ECO:0000313" key="10">
    <source>
        <dbReference type="EMBL" id="MFC0711552.1"/>
    </source>
</evidence>
<organism evidence="10 11">
    <name type="scientific">Azorhizophilus paspali</name>
    <name type="common">Azotobacter paspali</name>
    <dbReference type="NCBI Taxonomy" id="69963"/>
    <lineage>
        <taxon>Bacteria</taxon>
        <taxon>Pseudomonadati</taxon>
        <taxon>Pseudomonadota</taxon>
        <taxon>Gammaproteobacteria</taxon>
        <taxon>Pseudomonadales</taxon>
        <taxon>Pseudomonadaceae</taxon>
        <taxon>Azorhizophilus</taxon>
    </lineage>
</organism>
<feature type="transmembrane region" description="Helical" evidence="8">
    <location>
        <begin position="289"/>
        <end position="308"/>
    </location>
</feature>
<dbReference type="RefSeq" id="WP_376948365.1">
    <property type="nucleotide sequence ID" value="NZ_CP171449.1"/>
</dbReference>
<evidence type="ECO:0000259" key="9">
    <source>
        <dbReference type="PROSITE" id="PS50850"/>
    </source>
</evidence>
<feature type="transmembrane region" description="Helical" evidence="8">
    <location>
        <begin position="122"/>
        <end position="148"/>
    </location>
</feature>
<dbReference type="PANTHER" id="PTHR43528">
    <property type="entry name" value="ALPHA-KETOGLUTARATE PERMEASE"/>
    <property type="match status" value="1"/>
</dbReference>
<keyword evidence="5" id="KW-0769">Symport</keyword>
<evidence type="ECO:0000256" key="7">
    <source>
        <dbReference type="ARBA" id="ARBA00023136"/>
    </source>
</evidence>
<dbReference type="PANTHER" id="PTHR43528:SF7">
    <property type="entry name" value="MFS TRANSPORTER"/>
    <property type="match status" value="1"/>
</dbReference>
<dbReference type="PROSITE" id="PS50850">
    <property type="entry name" value="MFS"/>
    <property type="match status" value="1"/>
</dbReference>
<feature type="transmembrane region" description="Helical" evidence="8">
    <location>
        <begin position="23"/>
        <end position="46"/>
    </location>
</feature>
<feature type="transmembrane region" description="Helical" evidence="8">
    <location>
        <begin position="382"/>
        <end position="401"/>
    </location>
</feature>
<dbReference type="InterPro" id="IPR036259">
    <property type="entry name" value="MFS_trans_sf"/>
</dbReference>
<evidence type="ECO:0000256" key="6">
    <source>
        <dbReference type="ARBA" id="ARBA00022989"/>
    </source>
</evidence>
<feature type="domain" description="Major facilitator superfamily (MFS) profile" evidence="9">
    <location>
        <begin position="22"/>
        <end position="429"/>
    </location>
</feature>
<dbReference type="Gene3D" id="1.20.1250.20">
    <property type="entry name" value="MFS general substrate transporter like domains"/>
    <property type="match status" value="2"/>
</dbReference>
<evidence type="ECO:0000256" key="1">
    <source>
        <dbReference type="ARBA" id="ARBA00004651"/>
    </source>
</evidence>
<feature type="transmembrane region" description="Helical" evidence="8">
    <location>
        <begin position="407"/>
        <end position="425"/>
    </location>
</feature>
<evidence type="ECO:0000256" key="5">
    <source>
        <dbReference type="ARBA" id="ARBA00022847"/>
    </source>
</evidence>
<evidence type="ECO:0000313" key="11">
    <source>
        <dbReference type="Proteomes" id="UP001589891"/>
    </source>
</evidence>
<feature type="transmembrane region" description="Helical" evidence="8">
    <location>
        <begin position="96"/>
        <end position="116"/>
    </location>
</feature>
<dbReference type="InterPro" id="IPR051084">
    <property type="entry name" value="H+-coupled_symporters"/>
</dbReference>
<keyword evidence="3" id="KW-1003">Cell membrane</keyword>
<feature type="transmembrane region" description="Helical" evidence="8">
    <location>
        <begin position="315"/>
        <end position="335"/>
    </location>
</feature>
<reference evidence="10 11" key="1">
    <citation type="submission" date="2024-09" db="EMBL/GenBank/DDBJ databases">
        <authorList>
            <person name="Sun Q."/>
            <person name="Mori K."/>
        </authorList>
    </citation>
    <scope>NUCLEOTIDE SEQUENCE [LARGE SCALE GENOMIC DNA]</scope>
    <source>
        <strain evidence="10 11">NCAIM B.01794</strain>
    </source>
</reference>
<feature type="transmembrane region" description="Helical" evidence="8">
    <location>
        <begin position="160"/>
        <end position="183"/>
    </location>
</feature>
<dbReference type="Proteomes" id="UP001589891">
    <property type="component" value="Unassembled WGS sequence"/>
</dbReference>